<evidence type="ECO:0000256" key="2">
    <source>
        <dbReference type="ARBA" id="ARBA00022741"/>
    </source>
</evidence>
<dbReference type="Pfam" id="PF01695">
    <property type="entry name" value="IstB_IS21"/>
    <property type="match status" value="1"/>
</dbReference>
<dbReference type="SUPFAM" id="SSF52540">
    <property type="entry name" value="P-loop containing nucleoside triphosphate hydrolases"/>
    <property type="match status" value="1"/>
</dbReference>
<dbReference type="InterPro" id="IPR002611">
    <property type="entry name" value="IstB_ATP-bd"/>
</dbReference>
<gene>
    <name evidence="5" type="ORF">SDC9_87692</name>
</gene>
<dbReference type="PANTHER" id="PTHR30050">
    <property type="entry name" value="CHROMOSOMAL REPLICATION INITIATOR PROTEIN DNAA"/>
    <property type="match status" value="1"/>
</dbReference>
<accession>A0A644ZQX8</accession>
<dbReference type="CDD" id="cd00009">
    <property type="entry name" value="AAA"/>
    <property type="match status" value="1"/>
</dbReference>
<evidence type="ECO:0000256" key="3">
    <source>
        <dbReference type="ARBA" id="ARBA00022840"/>
    </source>
</evidence>
<organism evidence="5">
    <name type="scientific">bioreactor metagenome</name>
    <dbReference type="NCBI Taxonomy" id="1076179"/>
    <lineage>
        <taxon>unclassified sequences</taxon>
        <taxon>metagenomes</taxon>
        <taxon>ecological metagenomes</taxon>
    </lineage>
</organism>
<dbReference type="InterPro" id="IPR047661">
    <property type="entry name" value="IstB"/>
</dbReference>
<dbReference type="InterPro" id="IPR028350">
    <property type="entry name" value="DNAC/IstB-like"/>
</dbReference>
<dbReference type="GO" id="GO:0005524">
    <property type="term" value="F:ATP binding"/>
    <property type="evidence" value="ECO:0007669"/>
    <property type="project" value="UniProtKB-KW"/>
</dbReference>
<dbReference type="GO" id="GO:0006260">
    <property type="term" value="P:DNA replication"/>
    <property type="evidence" value="ECO:0007669"/>
    <property type="project" value="TreeGrafter"/>
</dbReference>
<dbReference type="EMBL" id="VSSQ01009224">
    <property type="protein sequence ID" value="MPM41043.1"/>
    <property type="molecule type" value="Genomic_DNA"/>
</dbReference>
<evidence type="ECO:0000313" key="5">
    <source>
        <dbReference type="EMBL" id="MPM41043.1"/>
    </source>
</evidence>
<evidence type="ECO:0000259" key="4">
    <source>
        <dbReference type="SMART" id="SM00382"/>
    </source>
</evidence>
<dbReference type="PANTHER" id="PTHR30050:SF4">
    <property type="entry name" value="ATP-BINDING PROTEIN RV3427C IN INSERTION SEQUENCE-RELATED"/>
    <property type="match status" value="1"/>
</dbReference>
<protein>
    <submittedName>
        <fullName evidence="5">IS21 family transposase ISAs29</fullName>
    </submittedName>
</protein>
<dbReference type="InterPro" id="IPR027417">
    <property type="entry name" value="P-loop_NTPase"/>
</dbReference>
<dbReference type="NCBIfam" id="NF038214">
    <property type="entry name" value="IS21_help_AAA"/>
    <property type="match status" value="1"/>
</dbReference>
<dbReference type="AlphaFoldDB" id="A0A644ZQX8"/>
<dbReference type="InterPro" id="IPR003593">
    <property type="entry name" value="AAA+_ATPase"/>
</dbReference>
<comment type="caution">
    <text evidence="5">The sequence shown here is derived from an EMBL/GenBank/DDBJ whole genome shotgun (WGS) entry which is preliminary data.</text>
</comment>
<comment type="similarity">
    <text evidence="1">Belongs to the IS21/IS1162 putative ATP-binding protein family.</text>
</comment>
<dbReference type="PIRSF" id="PIRSF003073">
    <property type="entry name" value="DNAC_TnpB_IstB"/>
    <property type="match status" value="1"/>
</dbReference>
<proteinExistence type="inferred from homology"/>
<keyword evidence="2" id="KW-0547">Nucleotide-binding</keyword>
<dbReference type="SMART" id="SM00382">
    <property type="entry name" value="AAA"/>
    <property type="match status" value="1"/>
</dbReference>
<keyword evidence="3" id="KW-0067">ATP-binding</keyword>
<sequence length="260" mass="29573">MTYFPIITKTREGQLNINKHMEQPITAALRGLKMPGMAECWKSMEETHQLDKLSLRDGLPLMIQSEVDNREINKISKLIKKAGFRLPATIEELDLNPVRGIAQESVSQLLNGEYIKRGATVIIGGPTGTGKTYLANALGEKACRQGFKVAYFTMQKLLDSIRIARLEGKDQKLMEKILKVDLLIIDDFGMRVLEGQQQNDFQQILDDRYNRKAVIISTQLPVSDWHALFKNELIADACLDRIVHKSVRFQLKGDSLRKKY</sequence>
<feature type="domain" description="AAA+ ATPase" evidence="4">
    <location>
        <begin position="117"/>
        <end position="249"/>
    </location>
</feature>
<dbReference type="Gene3D" id="3.40.50.300">
    <property type="entry name" value="P-loop containing nucleotide triphosphate hydrolases"/>
    <property type="match status" value="1"/>
</dbReference>
<reference evidence="5" key="1">
    <citation type="submission" date="2019-08" db="EMBL/GenBank/DDBJ databases">
        <authorList>
            <person name="Kucharzyk K."/>
            <person name="Murdoch R.W."/>
            <person name="Higgins S."/>
            <person name="Loffler F."/>
        </authorList>
    </citation>
    <scope>NUCLEOTIDE SEQUENCE</scope>
</reference>
<evidence type="ECO:0000256" key="1">
    <source>
        <dbReference type="ARBA" id="ARBA00008059"/>
    </source>
</evidence>
<name>A0A644ZQX8_9ZZZZ</name>